<comment type="caution">
    <text evidence="3">The sequence shown here is derived from an EMBL/GenBank/DDBJ whole genome shotgun (WGS) entry which is preliminary data.</text>
</comment>
<dbReference type="EMBL" id="BAZW01000067">
    <property type="protein sequence ID" value="GAO31880.1"/>
    <property type="molecule type" value="Genomic_DNA"/>
</dbReference>
<keyword evidence="4" id="KW-1185">Reference proteome</keyword>
<accession>A0A0E9M3Y5</accession>
<organism evidence="3 4">
    <name type="scientific">Geofilum rubicundum JCM 15548</name>
    <dbReference type="NCBI Taxonomy" id="1236989"/>
    <lineage>
        <taxon>Bacteria</taxon>
        <taxon>Pseudomonadati</taxon>
        <taxon>Bacteroidota</taxon>
        <taxon>Bacteroidia</taxon>
        <taxon>Marinilabiliales</taxon>
        <taxon>Marinilabiliaceae</taxon>
        <taxon>Geofilum</taxon>
    </lineage>
</organism>
<keyword evidence="1" id="KW-0812">Transmembrane</keyword>
<name>A0A0E9M3Y5_9BACT</name>
<dbReference type="RefSeq" id="WP_062128265.1">
    <property type="nucleotide sequence ID" value="NZ_BAZW01000067.1"/>
</dbReference>
<feature type="transmembrane region" description="Helical" evidence="1">
    <location>
        <begin position="21"/>
        <end position="43"/>
    </location>
</feature>
<keyword evidence="1" id="KW-0472">Membrane</keyword>
<dbReference type="Pfam" id="PF04397">
    <property type="entry name" value="LytTR"/>
    <property type="match status" value="1"/>
</dbReference>
<evidence type="ECO:0000313" key="3">
    <source>
        <dbReference type="EMBL" id="GAO31880.1"/>
    </source>
</evidence>
<evidence type="ECO:0000256" key="1">
    <source>
        <dbReference type="SAM" id="Phobius"/>
    </source>
</evidence>
<evidence type="ECO:0000313" key="4">
    <source>
        <dbReference type="Proteomes" id="UP000032900"/>
    </source>
</evidence>
<protein>
    <recommendedName>
        <fullName evidence="2">HTH LytTR-type domain-containing protein</fullName>
    </recommendedName>
</protein>
<dbReference type="OrthoDB" id="1118393at2"/>
<dbReference type="InterPro" id="IPR007492">
    <property type="entry name" value="LytTR_DNA-bd_dom"/>
</dbReference>
<feature type="transmembrane region" description="Helical" evidence="1">
    <location>
        <begin position="138"/>
        <end position="158"/>
    </location>
</feature>
<gene>
    <name evidence="3" type="ORF">JCM15548_14286</name>
</gene>
<dbReference type="GO" id="GO:0003677">
    <property type="term" value="F:DNA binding"/>
    <property type="evidence" value="ECO:0007669"/>
    <property type="project" value="InterPro"/>
</dbReference>
<evidence type="ECO:0000259" key="2">
    <source>
        <dbReference type="PROSITE" id="PS50930"/>
    </source>
</evidence>
<proteinExistence type="predicted"/>
<dbReference type="Proteomes" id="UP000032900">
    <property type="component" value="Unassembled WGS sequence"/>
</dbReference>
<feature type="transmembrane region" description="Helical" evidence="1">
    <location>
        <begin position="55"/>
        <end position="76"/>
    </location>
</feature>
<dbReference type="SMART" id="SM00850">
    <property type="entry name" value="LytTR"/>
    <property type="match status" value="1"/>
</dbReference>
<dbReference type="PROSITE" id="PS50930">
    <property type="entry name" value="HTH_LYTTR"/>
    <property type="match status" value="1"/>
</dbReference>
<keyword evidence="1" id="KW-1133">Transmembrane helix</keyword>
<dbReference type="STRING" id="1236989.JCM15548_14286"/>
<dbReference type="Gene3D" id="2.40.50.1020">
    <property type="entry name" value="LytTr DNA-binding domain"/>
    <property type="match status" value="1"/>
</dbReference>
<reference evidence="3 4" key="1">
    <citation type="journal article" date="2015" name="Microbes Environ.">
        <title>Distribution and evolution of nitrogen fixation genes in the phylum bacteroidetes.</title>
        <authorList>
            <person name="Inoue J."/>
            <person name="Oshima K."/>
            <person name="Suda W."/>
            <person name="Sakamoto M."/>
            <person name="Iino T."/>
            <person name="Noda S."/>
            <person name="Hongoh Y."/>
            <person name="Hattori M."/>
            <person name="Ohkuma M."/>
        </authorList>
    </citation>
    <scope>NUCLEOTIDE SEQUENCE [LARGE SCALE GENOMIC DNA]</scope>
    <source>
        <strain evidence="3">JCM 15548</strain>
    </source>
</reference>
<feature type="domain" description="HTH LytTR-type" evidence="2">
    <location>
        <begin position="182"/>
        <end position="288"/>
    </location>
</feature>
<dbReference type="AlphaFoldDB" id="A0A0E9M3Y5"/>
<sequence>MVLGFWQQIREILQARFPANLIIRRPGLGGWLIGLFCFLFLWLYRPLGAQPSKAFGFEMTMALYSVVVVLLIWGGISLLKKLPYFSEPARWTLLKELMAIVYILLFLGIGVYLAGFMIEDTSIDRWNLSTFLDSLKQAVLIGLLPFGFLLLKNVPYLLPGQRAEATGEPTADRVEADPEVHINSSLKKEHLSFKLGDFLYAEAEGNYVAFHLLENQRPVKKLIRNSISNVEWQLSGHPDCFRSHRAFIVNLQKVARQQGNASGYRLSLQGTDVEVPVSRQKARDFEAR</sequence>
<feature type="transmembrane region" description="Helical" evidence="1">
    <location>
        <begin position="97"/>
        <end position="118"/>
    </location>
</feature>